<organism evidence="3 4">
    <name type="scientific">Meloidogyne hapla</name>
    <name type="common">Root-knot nematode worm</name>
    <dbReference type="NCBI Taxonomy" id="6305"/>
    <lineage>
        <taxon>Eukaryota</taxon>
        <taxon>Metazoa</taxon>
        <taxon>Ecdysozoa</taxon>
        <taxon>Nematoda</taxon>
        <taxon>Chromadorea</taxon>
        <taxon>Rhabditida</taxon>
        <taxon>Tylenchina</taxon>
        <taxon>Tylenchomorpha</taxon>
        <taxon>Tylenchoidea</taxon>
        <taxon>Meloidogynidae</taxon>
        <taxon>Meloidogyninae</taxon>
        <taxon>Meloidogyne</taxon>
    </lineage>
</organism>
<feature type="region of interest" description="Disordered" evidence="1">
    <location>
        <begin position="48"/>
        <end position="92"/>
    </location>
</feature>
<evidence type="ECO:0000313" key="3">
    <source>
        <dbReference type="Proteomes" id="UP000095281"/>
    </source>
</evidence>
<feature type="compositionally biased region" description="Basic and acidic residues" evidence="1">
    <location>
        <begin position="51"/>
        <end position="64"/>
    </location>
</feature>
<dbReference type="AlphaFoldDB" id="A0A1I8BBU3"/>
<protein>
    <submittedName>
        <fullName evidence="4">Uncharacterized protein</fullName>
    </submittedName>
</protein>
<feature type="chain" id="PRO_5009315667" evidence="2">
    <location>
        <begin position="22"/>
        <end position="132"/>
    </location>
</feature>
<proteinExistence type="predicted"/>
<accession>A0A1I8BBU3</accession>
<evidence type="ECO:0000256" key="1">
    <source>
        <dbReference type="SAM" id="MobiDB-lite"/>
    </source>
</evidence>
<evidence type="ECO:0000313" key="4">
    <source>
        <dbReference type="WBParaSite" id="MhA1_Contig178.frz3.gene9"/>
    </source>
</evidence>
<keyword evidence="2" id="KW-0732">Signal</keyword>
<reference evidence="4" key="1">
    <citation type="submission" date="2016-11" db="UniProtKB">
        <authorList>
            <consortium name="WormBaseParasite"/>
        </authorList>
    </citation>
    <scope>IDENTIFICATION</scope>
</reference>
<feature type="signal peptide" evidence="2">
    <location>
        <begin position="1"/>
        <end position="21"/>
    </location>
</feature>
<dbReference type="Proteomes" id="UP000095281">
    <property type="component" value="Unplaced"/>
</dbReference>
<keyword evidence="3" id="KW-1185">Reference proteome</keyword>
<name>A0A1I8BBU3_MELHA</name>
<dbReference type="WBParaSite" id="MhA1_Contig178.frz3.gene9">
    <property type="protein sequence ID" value="MhA1_Contig178.frz3.gene9"/>
    <property type="gene ID" value="MhA1_Contig178.frz3.gene9"/>
</dbReference>
<sequence>MNLKLILFILVLLIFLNFSFGRKCKCGKNEKKGLFHSRVKRGFLNCGCLGGRKEKDDSDKESSHHSKGKGKQPMMDVHKGIGNTGEIGTSSSSANGKHNVLYICDNTFPSHMQFNEVVAKTLLEKYNVVSVK</sequence>
<evidence type="ECO:0000256" key="2">
    <source>
        <dbReference type="SAM" id="SignalP"/>
    </source>
</evidence>